<reference evidence="1 2" key="1">
    <citation type="submission" date="2015-03" db="EMBL/GenBank/DDBJ databases">
        <title>Luteipulveratus halotolerans sp. nov., a novel actinobacterium (Dermacoccaceae) from Sarawak, Malaysia.</title>
        <authorList>
            <person name="Juboi H."/>
            <person name="Basik A."/>
            <person name="Shamsul S.S."/>
            <person name="Arnold P."/>
            <person name="Schmitt E.K."/>
            <person name="Sanglier J.-J."/>
            <person name="Yeo T."/>
        </authorList>
    </citation>
    <scope>NUCLEOTIDE SEQUENCE [LARGE SCALE GENOMIC DNA]</scope>
    <source>
        <strain evidence="1 2">MN07-A0370</strain>
    </source>
</reference>
<dbReference type="OrthoDB" id="9805604at2"/>
<dbReference type="STRING" id="571913.VV02_10545"/>
<accession>A0A0K1JHZ5</accession>
<dbReference type="Proteomes" id="UP000066480">
    <property type="component" value="Chromosome"/>
</dbReference>
<evidence type="ECO:0008006" key="3">
    <source>
        <dbReference type="Google" id="ProtNLM"/>
    </source>
</evidence>
<dbReference type="EMBL" id="CP011112">
    <property type="protein sequence ID" value="AKU16198.1"/>
    <property type="molecule type" value="Genomic_DNA"/>
</dbReference>
<dbReference type="Gene3D" id="3.40.50.11190">
    <property type="match status" value="1"/>
</dbReference>
<evidence type="ECO:0000313" key="1">
    <source>
        <dbReference type="EMBL" id="AKU16198.1"/>
    </source>
</evidence>
<evidence type="ECO:0000313" key="2">
    <source>
        <dbReference type="Proteomes" id="UP000066480"/>
    </source>
</evidence>
<proteinExistence type="predicted"/>
<dbReference type="KEGG" id="lmoi:VV02_10545"/>
<dbReference type="AlphaFoldDB" id="A0A0K1JHZ5"/>
<dbReference type="RefSeq" id="WP_052591507.1">
    <property type="nucleotide sequence ID" value="NZ_CP011112.1"/>
</dbReference>
<protein>
    <recommendedName>
        <fullName evidence="3">Spore coat protein</fullName>
    </recommendedName>
</protein>
<sequence length="348" mass="36070">MDEPPQTRVVLRCDAHPTFGVGHLIRSLALAEELQARGVAVSLVGDLGGITWVEQLVRDRGIPVLPAQEDPAQVAEQVTALAAVAVVLDGYHLPSETGAALRTAGLVVLAMVDAEFGAGQEADLYVDQNLRATPRADLPPGAAALAGLDYALFRDTVLTRRRVEPVPAHDPPRLLAVFGGTDPYAAAATVVPLVLATEVPVQVTVIAAREEVRTTLAGLSPGAGQSLEVLDPVSDLAALAAESDVAVSASGSSVWELLCLGVPTGVVCVVDNQRQGYTATVGEGVVAPVGVLDELRTDDAARAAAVAELRSVLTDGDRRADLAALGQRLVDGQGRTRVADALLARLPR</sequence>
<gene>
    <name evidence="1" type="ORF">VV02_10545</name>
</gene>
<organism evidence="1 2">
    <name type="scientific">Luteipulveratus mongoliensis</name>
    <dbReference type="NCBI Taxonomy" id="571913"/>
    <lineage>
        <taxon>Bacteria</taxon>
        <taxon>Bacillati</taxon>
        <taxon>Actinomycetota</taxon>
        <taxon>Actinomycetes</taxon>
        <taxon>Micrococcales</taxon>
        <taxon>Dermacoccaceae</taxon>
        <taxon>Luteipulveratus</taxon>
    </lineage>
</organism>
<dbReference type="SUPFAM" id="SSF53756">
    <property type="entry name" value="UDP-Glycosyltransferase/glycogen phosphorylase"/>
    <property type="match status" value="2"/>
</dbReference>
<dbReference type="Gene3D" id="3.40.50.2000">
    <property type="entry name" value="Glycogen Phosphorylase B"/>
    <property type="match status" value="1"/>
</dbReference>
<keyword evidence="2" id="KW-1185">Reference proteome</keyword>
<name>A0A0K1JHZ5_9MICO</name>